<sequence>MFITLCSCVFLCYAHGHSLGDLFQDPSVLLNVSSFITLESTSYSSNNLVLDSLSTTLRGQSNTTIQSSLIVPALFDLRNSTFDISTVWLSQTGNESITILDACSTLSMQICALFINTPMSPSFVSRGGTLNLMDVSIRSSDHSSHNNAFLSSGPFSRFNLISSTFSNISTSLLKNCMDGVWSDDVTNSGVITSSNFDRCDGCYTGALYSNNRFRTLLTTNSSFSNFTLTNEVQQTLTATTSFIGDVFDSLSREGEGGAIQFKPSLASAVLTVTDCTFTTCTSTSSFKGGAAFASLGQVVISGTKFTECTGHSGGAIATANTQITVYNCGFFTCEALCLSWIEEKGDMSTFYGDPSTPPAQRLNGGGGAMWIELQSSYYLLSACLFESCLAPSFGGGMLFWNFDCTTPGFFRIVNCMFFDTTGLLATPKMGQSGGQNVMIACHRFTDTDYDGYNYFAREYNYVNGVQTRRLESIFTDTVETSAKNIQVGSSSHLTGPFVESSNADVYVATTGSDATHCGDKSSQCKTVTYAANKVTANYKVIVAAGEFSSSNGQEAFIRVLDKTIRIEGEGSLSTSVSFTKPTFYETSNMKVTTGTLSVTAMTLTLNTGSSDGWDLIEVDGTGSVKLTDCILEGTGSAQNGRLVTIIGGSFTATGCEFNNIQSTLSTGAAIHADLTSSSTFILSSSSFTNCKLGTEPENVGAGLFLHLQDNAKIYSLRWLTFAGGEANRAADIFISTPTLDEESQYLFSANFQMAWQNTETDNLRFKCLSRDSSYEPQEMGIPLYLASLPVLFVDSNSRDDEDCGSQDAPCQSLTFAASQMSLRGVTVIVMVSALLKGTTDITNSFIVPEHESDQAALQISDVSSLTNTGTTMVAIHRIDFVFGTPLSSSTPLLTTSTGSFVLQSCFFKSSGSVVTAQTLISISKPGTLTTDGLRIADISFSSPAVSIDSPSISVSDVTFSSCSFTSSAVTFTSPSISVGFVTFSDCLFSSSAVTLTSSKISVGEVTFSSCSFSSSAVTITSSSTSVGDLTLSSCSFTGTLPTTLVSISPSSTCTLLSVGKVSFTSFSTTSTPSSSSELTLASIRGPSTSTFTASTATPITYTEDSITSNAVISFSGSPSSSVPLLKLSLGSVFSATMSNTKVVFAGSTSASSAASLADTTSFSLSFSATKIDITNLYGSFTSSIFAVPANTLSISLSSLSSFLSHSTKYINVPFARVTGGTLSLSKVYISSSIFSSSYTSNVIVQTAGNVESGSAVSATLGSGASLSLASDAFSNCDSEMHGGALSITIASGSLSITKTTFTMCKSSLNGGAIVIDLISLSSPDSFSMSSVTFGTTTYYQNECGEGWKGSDMFIYVPSGQTSLISSAHLTDSSFNTPTGGPSSQFTSSDLTKYEYTEKDGSSGSILYLLNSYTGGQLFVHPETIADKTNCGSKYFACSTFTLGHSKSTDSPLGNDASVFLSTDVTLSAAFTSSKTVEWTSDPLSRKTITLTASSTFTVSSNHLSLSHLILTVSAASSSKSLFTVNGGSLSVSDCEFKSIATTVSGSAISATLGSDTSLSLASVFFTSCTAKGNGGALYVILSSGGTFSTSGTVTFEGCSATGNGQSLYLSNTNLATLLGTGCLDAMKPSLPPNNALFTASQKDQFFGYQSVGSSGSLLYYWYAPTDNTFRVSSAGDDDTRCGASGLPCKSLEFARNSLAVSGVVLILTSDLQLTTQIDVKFEAETIKCEESFEKTLTIKSTGSVTVGSSTQKDLTSALTFSTVSFLFDTTTRSSPFFRVSSGTLVFTACTFGISTAKTTLPNIVVLAEGGTLTMTASTIQNMSSSSPLLSLTGGQTTLATLDVKSIALTKTTLIALNNADLTVMSSTFNTITNTLGNGSILSATIPSGKTVTIEDGSATCCSTTGNGGAIFVRLIDDGRFEMKGTSGMSFSNCQSNTNPQSSPGTTGNGNCVFLGLDGGAVDFSFDKVRFPSTVSSADPSPFLFVESDDLEASITTDRFNFLQPFEFIAPDYEKYIGIATSSFTNRESLVTYLSSLSEAYLSTSGDDNMKCGSPITPCESLARALAVLIADSEDTEPIPHYHVVLMDNGIHNTTMDIEEFILSVATMDTLETQELIAAGSSFILGEQATEDTSLSLQNLKLKWIGPAGTFLDQSKGTVLLSACSIVNDDATTLFSSSVLIVKGGTLTLSDFTIDCTLKKTHPLLEISGGNARISDVQISNAQLASSLFTGNGDITIESSSFSSLVSSTSSIAFTLSTSSHKLHIGSPEKPVSFTLCKSEADGGALNVAITSGDLSITETTFKKCSSLQNGGAIFVDLILYSSPGSYSLASVTFGTADGDLNSCVEDGNDLFISVASGKTSLISLTHLTDSYFTTPSGGPSSVFTSSEMDKYHFSEISGSSGSLLYLLHPYTGGQLLLNSEFVSDDGLCGHMYLACKTLRHGHAMSKDSPLGNDASVFLSTDVTLSAAFSSSKTVEWTSDPLSRKTLTLTDDGSLTISSDILSLSHLILTMSAAPCLHSLFTVNGGSLIVSNCEFKSIASSSSGSAISATLESGTSLSLSTVTFTSCTSKGSGGALHVTVDGGSFSTSGTITFEDCSATGIGQLLFLSSPSLFGLGSLNSIKPSLPENNALFTETQKSHFFGLESGSSSGSLLYYWYPHTTSEIKTHIHSSGEDHPYCGLVSLPCQSISTALTHRNRLNSFSIDSALTLSQTITVDETKILKSSSSTAITVTSTGFIFVTSNTLTLSNLDFTGSGTSTVTSFVTVSSTGSLSVWSCSFTSFSSTTNGGALNIALTTGTLSIESTSFKKCSSSLNGGAIFVDVSGASSSPFTLSGASFGTAAGDLNSCGNFGMDVFIKAGDLSSFKDTSLFPPAYSAASINESLLDSIRLSSTHTKFYLSLLQYFYAPTTEGTLDDSKNSADTEQCGHLELSCKSLNTLNGNAPSLKTAKITNELTITDLFTPTKTLTITAATSRPANLLLRATPSLSFSTPSHTLTLSSLAITIPLPTTTANSEQPSIIVEKGTLVVDHSFFTSAKTLSSPLISVSGAASLTILEFDVNSAQLNDRSLNEAEGSGRISIKNTNFTSVRVTSEGIATALTATLSSFSSFALDTVHIDDCGTAVILDMNGCTPSTNYNVKAVTFEQTSEKQLMVTGENLYSFITSERWTGSYESLDDETKDVIYSYDEAWDLSTSLHAYLITHQGDVTVSTETGAESPICGSESVPCTTLELGLSRVSNAACICKSAVDLGSSSVLINKNVTVKGQSIESSSLVFRESQSIVCSFNTPTSSPAITITTITLHIIAASSNSEGFVVIQNGHVVIEKVQIACQSLHTPALFTSGGTPVLNELTFAVSSHTSDILVISCQTTFENTSISAITSGFFLMKNAQQTLLSSLTLTGSNPSSPSSSSEELCSWMGGVIQITSSEPTIKRSSFSSISSGVLSVIDSTVTLIECTFSKNVAGITPHPNLQRNILCKDSSISIDQNSVFVQNSESDPVSLWISEDQCSIELPSTIPKSSTFFVPTLPQTITSEAYEDVSIPSFNEARKVTITGSNFVSCGLSLVVVQSDKDVDDTSAIAFNLNGDVPRGITAFVATDSSISFVIDPKTSQMADGLYSLHVVLNKEAIGSYELMEVTIRKNSQVMSVGEKGSDEADGTFENPFETLHRCVEPSKAINVGGSESKCELVCSVSDKENELGMPLSSFPTAMISLTLQTLTFTGVVFSSFTGAKSFRFVFSLMSSSRLILTSCSLSSSTPLSVSLVSASSSSSFSAVALATSALSFVGKASLVVCSGQSRISLSSSTFSSTSFDAGAFVWGSTSGDVSVEDTDFVGCRGREFGSLIRVKMAGSTTTIKKCRFVSCSTVLSLSEKEGRRIVGGGCVLVEMVRRTQTTRLLPPSCADLSLSSFSDCSLINTNISKSLSSSSKFVGGSGFVIVGHENSDRVKLPKVTLSNCTCENFGGVGWFSGGAVVGEGQHVRTDRRGCVVEQCTLGSVILR</sequence>
<feature type="chain" id="PRO_5046852198" evidence="1">
    <location>
        <begin position="17"/>
        <end position="3994"/>
    </location>
</feature>
<gene>
    <name evidence="2" type="ORF">BLNAU_10543</name>
</gene>
<dbReference type="Proteomes" id="UP001281761">
    <property type="component" value="Unassembled WGS sequence"/>
</dbReference>
<organism evidence="2 3">
    <name type="scientific">Blattamonas nauphoetae</name>
    <dbReference type="NCBI Taxonomy" id="2049346"/>
    <lineage>
        <taxon>Eukaryota</taxon>
        <taxon>Metamonada</taxon>
        <taxon>Preaxostyla</taxon>
        <taxon>Oxymonadida</taxon>
        <taxon>Blattamonas</taxon>
    </lineage>
</organism>
<dbReference type="InterPro" id="IPR011050">
    <property type="entry name" value="Pectin_lyase_fold/virulence"/>
</dbReference>
<evidence type="ECO:0000313" key="2">
    <source>
        <dbReference type="EMBL" id="KAK2954523.1"/>
    </source>
</evidence>
<keyword evidence="1" id="KW-0732">Signal</keyword>
<comment type="caution">
    <text evidence="2">The sequence shown here is derived from an EMBL/GenBank/DDBJ whole genome shotgun (WGS) entry which is preliminary data.</text>
</comment>
<feature type="signal peptide" evidence="1">
    <location>
        <begin position="1"/>
        <end position="16"/>
    </location>
</feature>
<name>A0ABQ9XQ30_9EUKA</name>
<evidence type="ECO:0000313" key="3">
    <source>
        <dbReference type="Proteomes" id="UP001281761"/>
    </source>
</evidence>
<keyword evidence="3" id="KW-1185">Reference proteome</keyword>
<accession>A0ABQ9XQ30</accession>
<proteinExistence type="predicted"/>
<dbReference type="SMART" id="SM00710">
    <property type="entry name" value="PbH1"/>
    <property type="match status" value="11"/>
</dbReference>
<dbReference type="EMBL" id="JARBJD010000077">
    <property type="protein sequence ID" value="KAK2954523.1"/>
    <property type="molecule type" value="Genomic_DNA"/>
</dbReference>
<protein>
    <submittedName>
        <fullName evidence="2">Uncharacterized protein</fullName>
    </submittedName>
</protein>
<evidence type="ECO:0000256" key="1">
    <source>
        <dbReference type="SAM" id="SignalP"/>
    </source>
</evidence>
<reference evidence="2 3" key="1">
    <citation type="journal article" date="2022" name="bioRxiv">
        <title>Genomics of Preaxostyla Flagellates Illuminates Evolutionary Transitions and the Path Towards Mitochondrial Loss.</title>
        <authorList>
            <person name="Novak L.V.F."/>
            <person name="Treitli S.C."/>
            <person name="Pyrih J."/>
            <person name="Halakuc P."/>
            <person name="Pipaliya S.V."/>
            <person name="Vacek V."/>
            <person name="Brzon O."/>
            <person name="Soukal P."/>
            <person name="Eme L."/>
            <person name="Dacks J.B."/>
            <person name="Karnkowska A."/>
            <person name="Elias M."/>
            <person name="Hampl V."/>
        </authorList>
    </citation>
    <scope>NUCLEOTIDE SEQUENCE [LARGE SCALE GENOMIC DNA]</scope>
    <source>
        <strain evidence="2">NAU3</strain>
        <tissue evidence="2">Gut</tissue>
    </source>
</reference>
<dbReference type="SUPFAM" id="SSF51126">
    <property type="entry name" value="Pectin lyase-like"/>
    <property type="match status" value="5"/>
</dbReference>
<dbReference type="InterPro" id="IPR006626">
    <property type="entry name" value="PbH1"/>
</dbReference>